<dbReference type="Proteomes" id="UP001295684">
    <property type="component" value="Unassembled WGS sequence"/>
</dbReference>
<sequence>MGCQGSTNNKENRILKIRKNPKFKTKCEIEVFQSSHTLTIDETSNGVVCQTKEGKTFLPGQKKDYKIVTEYGTSKVFIQSEAAEPMVREIQAKIQEKEKTKKETELKMKSEEVFDPKKEVIIKDIQKVISDYRRVLEILINEDCEVNEDKDLINQVNKNKTTQESMPTNRKKNYIINQNEEQKNDSSQNTEEPKTESVPAVSLKNLANWLSKYNEEHSKRLLREQWLNLWGHMKGCDYFKFFKRFLDFLDGSRCLRVPDLKIMWVAIHLKILPLFKIFCAKHLPNKVDCFSLSCGKKEIDPKKNDIKPFLPSILLIKKCSLMELQLGKFVISKEDLKKILEGFAYLDSGRNLQKISLFTCAFEAKDLVLSITSPSLAHIFIKSLGSDKCDHWGDQLGQFEGLVKAVAESKLRKTVQTWELMKPEAEIIDGIKSTSSVHSPSVTLIIDDSPINLTSSK</sequence>
<evidence type="ECO:0000313" key="3">
    <source>
        <dbReference type="EMBL" id="CAI2372714.1"/>
    </source>
</evidence>
<gene>
    <name evidence="3" type="ORF">ECRASSUSDP1_LOCUS14046</name>
</gene>
<name>A0AAD1XHA9_EUPCR</name>
<accession>A0AAD1XHA9</accession>
<feature type="compositionally biased region" description="Polar residues" evidence="2">
    <location>
        <begin position="178"/>
        <end position="190"/>
    </location>
</feature>
<dbReference type="EMBL" id="CAMPGE010014014">
    <property type="protein sequence ID" value="CAI2372714.1"/>
    <property type="molecule type" value="Genomic_DNA"/>
</dbReference>
<evidence type="ECO:0000256" key="1">
    <source>
        <dbReference type="SAM" id="Coils"/>
    </source>
</evidence>
<organism evidence="3 4">
    <name type="scientific">Euplotes crassus</name>
    <dbReference type="NCBI Taxonomy" id="5936"/>
    <lineage>
        <taxon>Eukaryota</taxon>
        <taxon>Sar</taxon>
        <taxon>Alveolata</taxon>
        <taxon>Ciliophora</taxon>
        <taxon>Intramacronucleata</taxon>
        <taxon>Spirotrichea</taxon>
        <taxon>Hypotrichia</taxon>
        <taxon>Euplotida</taxon>
        <taxon>Euplotidae</taxon>
        <taxon>Moneuplotes</taxon>
    </lineage>
</organism>
<evidence type="ECO:0000313" key="4">
    <source>
        <dbReference type="Proteomes" id="UP001295684"/>
    </source>
</evidence>
<dbReference type="AlphaFoldDB" id="A0AAD1XHA9"/>
<keyword evidence="4" id="KW-1185">Reference proteome</keyword>
<proteinExistence type="predicted"/>
<comment type="caution">
    <text evidence="3">The sequence shown here is derived from an EMBL/GenBank/DDBJ whole genome shotgun (WGS) entry which is preliminary data.</text>
</comment>
<feature type="region of interest" description="Disordered" evidence="2">
    <location>
        <begin position="178"/>
        <end position="198"/>
    </location>
</feature>
<keyword evidence="1" id="KW-0175">Coiled coil</keyword>
<protein>
    <submittedName>
        <fullName evidence="3">Uncharacterized protein</fullName>
    </submittedName>
</protein>
<feature type="coiled-coil region" evidence="1">
    <location>
        <begin position="87"/>
        <end position="142"/>
    </location>
</feature>
<evidence type="ECO:0000256" key="2">
    <source>
        <dbReference type="SAM" id="MobiDB-lite"/>
    </source>
</evidence>
<reference evidence="3" key="1">
    <citation type="submission" date="2023-07" db="EMBL/GenBank/DDBJ databases">
        <authorList>
            <consortium name="AG Swart"/>
            <person name="Singh M."/>
            <person name="Singh A."/>
            <person name="Seah K."/>
            <person name="Emmerich C."/>
        </authorList>
    </citation>
    <scope>NUCLEOTIDE SEQUENCE</scope>
    <source>
        <strain evidence="3">DP1</strain>
    </source>
</reference>